<name>A0A8J8WCL5_CHIOP</name>
<dbReference type="OrthoDB" id="3270690at2759"/>
<evidence type="ECO:0000313" key="2">
    <source>
        <dbReference type="Proteomes" id="UP000770661"/>
    </source>
</evidence>
<comment type="caution">
    <text evidence="1">The sequence shown here is derived from an EMBL/GenBank/DDBJ whole genome shotgun (WGS) entry which is preliminary data.</text>
</comment>
<organism evidence="1 2">
    <name type="scientific">Chionoecetes opilio</name>
    <name type="common">Atlantic snow crab</name>
    <name type="synonym">Cancer opilio</name>
    <dbReference type="NCBI Taxonomy" id="41210"/>
    <lineage>
        <taxon>Eukaryota</taxon>
        <taxon>Metazoa</taxon>
        <taxon>Ecdysozoa</taxon>
        <taxon>Arthropoda</taxon>
        <taxon>Crustacea</taxon>
        <taxon>Multicrustacea</taxon>
        <taxon>Malacostraca</taxon>
        <taxon>Eumalacostraca</taxon>
        <taxon>Eucarida</taxon>
        <taxon>Decapoda</taxon>
        <taxon>Pleocyemata</taxon>
        <taxon>Brachyura</taxon>
        <taxon>Eubrachyura</taxon>
        <taxon>Majoidea</taxon>
        <taxon>Majidae</taxon>
        <taxon>Chionoecetes</taxon>
    </lineage>
</organism>
<keyword evidence="2" id="KW-1185">Reference proteome</keyword>
<evidence type="ECO:0000313" key="1">
    <source>
        <dbReference type="EMBL" id="KAG0694167.1"/>
    </source>
</evidence>
<gene>
    <name evidence="1" type="ORF">GWK47_027287</name>
</gene>
<proteinExistence type="predicted"/>
<reference evidence="1" key="1">
    <citation type="submission" date="2020-07" db="EMBL/GenBank/DDBJ databases">
        <title>The High-quality genome of the commercially important snow crab, Chionoecetes opilio.</title>
        <authorList>
            <person name="Jeong J.-H."/>
            <person name="Ryu S."/>
        </authorList>
    </citation>
    <scope>NUCLEOTIDE SEQUENCE</scope>
    <source>
        <strain evidence="1">MADBK_172401_WGS</strain>
        <tissue evidence="1">Digestive gland</tissue>
    </source>
</reference>
<dbReference type="EMBL" id="JACEEZ010026187">
    <property type="protein sequence ID" value="KAG0694167.1"/>
    <property type="molecule type" value="Genomic_DNA"/>
</dbReference>
<sequence>MTPGWAHGMTQLTSPLRSGWTFDPSWRRGGRDHLDPGAHNLPSYHHWNVAPPKGSGTLPQRCPSPSWCTGTHYLLLCSAALGCHRIDTPQQRCRSPVRCSRWQRGLQCSQDDITCHQALCCSSAGEPHGPGLRLHFQLRAQQLYADLAGEGTPLHAINNAAEGPRTA</sequence>
<dbReference type="AlphaFoldDB" id="A0A8J8WCL5"/>
<dbReference type="Proteomes" id="UP000770661">
    <property type="component" value="Unassembled WGS sequence"/>
</dbReference>
<protein>
    <submittedName>
        <fullName evidence="1">Uncharacterized protein</fullName>
    </submittedName>
</protein>
<accession>A0A8J8WCL5</accession>